<feature type="region of interest" description="Disordered" evidence="8">
    <location>
        <begin position="169"/>
        <end position="209"/>
    </location>
</feature>
<dbReference type="PROSITE" id="PS50103">
    <property type="entry name" value="ZF_C3H1"/>
    <property type="match status" value="1"/>
</dbReference>
<dbReference type="Pfam" id="PF12796">
    <property type="entry name" value="Ank_2"/>
    <property type="match status" value="1"/>
</dbReference>
<feature type="repeat" description="ANK" evidence="6">
    <location>
        <begin position="92"/>
        <end position="127"/>
    </location>
</feature>
<dbReference type="GO" id="GO:0003677">
    <property type="term" value="F:DNA binding"/>
    <property type="evidence" value="ECO:0007669"/>
    <property type="project" value="UniProtKB-KW"/>
</dbReference>
<protein>
    <recommendedName>
        <fullName evidence="9">C3H1-type domain-containing protein</fullName>
    </recommendedName>
</protein>
<sequence length="652" mass="70977">MNHLTLVTDDTFASLLELAANNDVEGFKRWIEHDPFSVDEVGLWYGRQKGSKQMVNEERTPLMVASTYGSIDVIKLIISSSDADVNRVCGRDKSTALHCAASGGADNVIDVVKLLLAAGADVNMVDANGHPPVDVIVVPPKLRDVKLTLEKLLATESSCFDSRVAAVANSDSPPLSPSQENGSLFSGSDSPIKSRPSDAPISSVSEKKEYPIDPSLPDIKNSIYSTDELRMYSFKVRPCSRAYSHDWTECPFVHPGENARRRDPRKFHYSCVPCPDFRKGACRRGDMCEYAHGVFECWLHPAQYRTRLCKDGTSCARRVCFFAHTADELRPLYVSTGSAVPSPRSSASGATAMDFAAAMSLLPGSPSSVSVMSPSPFTPPMSPSVNGMPHSNVGWPQPNVPALHLPGSNLQSSRLRSSLNARDIQAEDFNLLPDFDLQQHQLINELSSLTQPSMSSSSFNRSGRMKTLTPSNLDDLFSAESSSPRYSDQALAAAVFSPTHKSAVLNQFQQQQSMLSPINTNYSPKSIEHPLLQASLSGRMSSRNVEPISPMSSRVSMLAQWEKQQEFRSLSSRELGSGLAAIVGSPVNSWSKWGSSNGKPDWAVNADGVGKHRRSSSFEHGNGDEPDLSWVQSLVKESPTEIKDKIAAPVSG</sequence>
<accession>A0A7J8NV30</accession>
<dbReference type="InterPro" id="IPR036770">
    <property type="entry name" value="Ankyrin_rpt-contain_sf"/>
</dbReference>
<gene>
    <name evidence="10" type="ORF">Gorai_022972</name>
</gene>
<evidence type="ECO:0000313" key="11">
    <source>
        <dbReference type="Proteomes" id="UP000593578"/>
    </source>
</evidence>
<proteinExistence type="predicted"/>
<feature type="non-terminal residue" evidence="10">
    <location>
        <position position="652"/>
    </location>
</feature>
<evidence type="ECO:0000259" key="9">
    <source>
        <dbReference type="PROSITE" id="PS50103"/>
    </source>
</evidence>
<evidence type="ECO:0000256" key="1">
    <source>
        <dbReference type="ARBA" id="ARBA00022723"/>
    </source>
</evidence>
<organism evidence="10 11">
    <name type="scientific">Gossypium raimondii</name>
    <name type="common">Peruvian cotton</name>
    <name type="synonym">Gossypium klotzschianum subsp. raimondii</name>
    <dbReference type="NCBI Taxonomy" id="29730"/>
    <lineage>
        <taxon>Eukaryota</taxon>
        <taxon>Viridiplantae</taxon>
        <taxon>Streptophyta</taxon>
        <taxon>Embryophyta</taxon>
        <taxon>Tracheophyta</taxon>
        <taxon>Spermatophyta</taxon>
        <taxon>Magnoliopsida</taxon>
        <taxon>eudicotyledons</taxon>
        <taxon>Gunneridae</taxon>
        <taxon>Pentapetalae</taxon>
        <taxon>rosids</taxon>
        <taxon>malvids</taxon>
        <taxon>Malvales</taxon>
        <taxon>Malvaceae</taxon>
        <taxon>Malvoideae</taxon>
        <taxon>Gossypium</taxon>
    </lineage>
</organism>
<evidence type="ECO:0000256" key="5">
    <source>
        <dbReference type="ARBA" id="ARBA00023125"/>
    </source>
</evidence>
<dbReference type="SMART" id="SM00248">
    <property type="entry name" value="ANK"/>
    <property type="match status" value="2"/>
</dbReference>
<dbReference type="SUPFAM" id="SSF48403">
    <property type="entry name" value="Ankyrin repeat"/>
    <property type="match status" value="1"/>
</dbReference>
<dbReference type="PROSITE" id="PS50297">
    <property type="entry name" value="ANK_REP_REGION"/>
    <property type="match status" value="1"/>
</dbReference>
<dbReference type="Proteomes" id="UP000593578">
    <property type="component" value="Unassembled WGS sequence"/>
</dbReference>
<dbReference type="EMBL" id="JABEZZ010000002">
    <property type="protein sequence ID" value="MBA0580768.1"/>
    <property type="molecule type" value="Genomic_DNA"/>
</dbReference>
<dbReference type="PANTHER" id="PTHR14493:SF50">
    <property type="entry name" value="RING FINGER PROTEIN UNKEMPT"/>
    <property type="match status" value="1"/>
</dbReference>
<dbReference type="PROSITE" id="PS50088">
    <property type="entry name" value="ANK_REPEAT"/>
    <property type="match status" value="1"/>
</dbReference>
<dbReference type="PRINTS" id="PR01415">
    <property type="entry name" value="ANKYRIN"/>
</dbReference>
<dbReference type="Gene3D" id="1.25.40.20">
    <property type="entry name" value="Ankyrin repeat-containing domain"/>
    <property type="match status" value="1"/>
</dbReference>
<keyword evidence="2" id="KW-0677">Repeat</keyword>
<dbReference type="SMART" id="SM00356">
    <property type="entry name" value="ZnF_C3H1"/>
    <property type="match status" value="2"/>
</dbReference>
<dbReference type="AlphaFoldDB" id="A0A7J8NV30"/>
<feature type="domain" description="C3H1-type" evidence="9">
    <location>
        <begin position="273"/>
        <end position="295"/>
    </location>
</feature>
<dbReference type="Gene3D" id="3.30.1370.210">
    <property type="match status" value="1"/>
</dbReference>
<dbReference type="InterPro" id="IPR000571">
    <property type="entry name" value="Znf_CCCH"/>
</dbReference>
<dbReference type="FunFam" id="3.30.1370.210:FF:000009">
    <property type="entry name" value="Zinc finger CCCH domain-containing protein 66"/>
    <property type="match status" value="1"/>
</dbReference>
<dbReference type="Pfam" id="PF00642">
    <property type="entry name" value="zf-CCCH"/>
    <property type="match status" value="1"/>
</dbReference>
<feature type="region of interest" description="Disordered" evidence="8">
    <location>
        <begin position="601"/>
        <end position="632"/>
    </location>
</feature>
<keyword evidence="1 7" id="KW-0479">Metal-binding</keyword>
<comment type="caution">
    <text evidence="10">The sequence shown here is derived from an EMBL/GenBank/DDBJ whole genome shotgun (WGS) entry which is preliminary data.</text>
</comment>
<feature type="zinc finger region" description="C3H1-type" evidence="7">
    <location>
        <begin position="273"/>
        <end position="295"/>
    </location>
</feature>
<keyword evidence="3 7" id="KW-0863">Zinc-finger</keyword>
<dbReference type="InterPro" id="IPR045234">
    <property type="entry name" value="Unkempt-like"/>
</dbReference>
<dbReference type="GO" id="GO:0008270">
    <property type="term" value="F:zinc ion binding"/>
    <property type="evidence" value="ECO:0007669"/>
    <property type="project" value="UniProtKB-KW"/>
</dbReference>
<keyword evidence="4 7" id="KW-0862">Zinc</keyword>
<evidence type="ECO:0000313" key="10">
    <source>
        <dbReference type="EMBL" id="MBA0580768.1"/>
    </source>
</evidence>
<reference evidence="10 11" key="1">
    <citation type="journal article" date="2019" name="Genome Biol. Evol.">
        <title>Insights into the evolution of the New World diploid cottons (Gossypium, subgenus Houzingenia) based on genome sequencing.</title>
        <authorList>
            <person name="Grover C.E."/>
            <person name="Arick M.A. 2nd"/>
            <person name="Thrash A."/>
            <person name="Conover J.L."/>
            <person name="Sanders W.S."/>
            <person name="Peterson D.G."/>
            <person name="Frelichowski J.E."/>
            <person name="Scheffler J.A."/>
            <person name="Scheffler B.E."/>
            <person name="Wendel J.F."/>
        </authorList>
    </citation>
    <scope>NUCLEOTIDE SEQUENCE [LARGE SCALE GENOMIC DNA]</scope>
    <source>
        <strain evidence="10">8</strain>
        <tissue evidence="10">Leaf</tissue>
    </source>
</reference>
<evidence type="ECO:0000256" key="4">
    <source>
        <dbReference type="ARBA" id="ARBA00022833"/>
    </source>
</evidence>
<evidence type="ECO:0000256" key="2">
    <source>
        <dbReference type="ARBA" id="ARBA00022737"/>
    </source>
</evidence>
<dbReference type="InterPro" id="IPR002110">
    <property type="entry name" value="Ankyrin_rpt"/>
</dbReference>
<keyword evidence="6" id="KW-0040">ANK repeat</keyword>
<evidence type="ECO:0000256" key="3">
    <source>
        <dbReference type="ARBA" id="ARBA00022771"/>
    </source>
</evidence>
<evidence type="ECO:0000256" key="7">
    <source>
        <dbReference type="PROSITE-ProRule" id="PRU00723"/>
    </source>
</evidence>
<dbReference type="Pfam" id="PF25512">
    <property type="entry name" value="zf-CCCH_AtC3H23"/>
    <property type="match status" value="1"/>
</dbReference>
<dbReference type="InterPro" id="IPR057444">
    <property type="entry name" value="Znf-CCCH_AtC3H23-like"/>
</dbReference>
<keyword evidence="5" id="KW-0238">DNA-binding</keyword>
<dbReference type="GO" id="GO:0006355">
    <property type="term" value="P:regulation of DNA-templated transcription"/>
    <property type="evidence" value="ECO:0007669"/>
    <property type="project" value="UniProtKB-ARBA"/>
</dbReference>
<name>A0A7J8NV30_GOSRA</name>
<evidence type="ECO:0000256" key="8">
    <source>
        <dbReference type="SAM" id="MobiDB-lite"/>
    </source>
</evidence>
<feature type="compositionally biased region" description="Polar residues" evidence="8">
    <location>
        <begin position="169"/>
        <end position="191"/>
    </location>
</feature>
<evidence type="ECO:0000256" key="6">
    <source>
        <dbReference type="PROSITE-ProRule" id="PRU00023"/>
    </source>
</evidence>
<dbReference type="PANTHER" id="PTHR14493">
    <property type="entry name" value="UNKEMPT FAMILY MEMBER"/>
    <property type="match status" value="1"/>
</dbReference>